<proteinExistence type="predicted"/>
<name>M2RMC1_CERS8</name>
<feature type="region of interest" description="Disordered" evidence="1">
    <location>
        <begin position="52"/>
        <end position="119"/>
    </location>
</feature>
<dbReference type="EMBL" id="KB445793">
    <property type="protein sequence ID" value="EMD39622.1"/>
    <property type="molecule type" value="Genomic_DNA"/>
</dbReference>
<reference evidence="3 4" key="1">
    <citation type="journal article" date="2012" name="Proc. Natl. Acad. Sci. U.S.A.">
        <title>Comparative genomics of Ceriporiopsis subvermispora and Phanerochaete chrysosporium provide insight into selective ligninolysis.</title>
        <authorList>
            <person name="Fernandez-Fueyo E."/>
            <person name="Ruiz-Duenas F.J."/>
            <person name="Ferreira P."/>
            <person name="Floudas D."/>
            <person name="Hibbett D.S."/>
            <person name="Canessa P."/>
            <person name="Larrondo L.F."/>
            <person name="James T.Y."/>
            <person name="Seelenfreund D."/>
            <person name="Lobos S."/>
            <person name="Polanco R."/>
            <person name="Tello M."/>
            <person name="Honda Y."/>
            <person name="Watanabe T."/>
            <person name="Watanabe T."/>
            <person name="Ryu J.S."/>
            <person name="Kubicek C.P."/>
            <person name="Schmoll M."/>
            <person name="Gaskell J."/>
            <person name="Hammel K.E."/>
            <person name="St John F.J."/>
            <person name="Vanden Wymelenberg A."/>
            <person name="Sabat G."/>
            <person name="Splinter BonDurant S."/>
            <person name="Syed K."/>
            <person name="Yadav J.S."/>
            <person name="Doddapaneni H."/>
            <person name="Subramanian V."/>
            <person name="Lavin J.L."/>
            <person name="Oguiza J.A."/>
            <person name="Perez G."/>
            <person name="Pisabarro A.G."/>
            <person name="Ramirez L."/>
            <person name="Santoyo F."/>
            <person name="Master E."/>
            <person name="Coutinho P.M."/>
            <person name="Henrissat B."/>
            <person name="Lombard V."/>
            <person name="Magnuson J.K."/>
            <person name="Kuees U."/>
            <person name="Hori C."/>
            <person name="Igarashi K."/>
            <person name="Samejima M."/>
            <person name="Held B.W."/>
            <person name="Barry K.W."/>
            <person name="LaButti K.M."/>
            <person name="Lapidus A."/>
            <person name="Lindquist E.A."/>
            <person name="Lucas S.M."/>
            <person name="Riley R."/>
            <person name="Salamov A.A."/>
            <person name="Hoffmeister D."/>
            <person name="Schwenk D."/>
            <person name="Hadar Y."/>
            <person name="Yarden O."/>
            <person name="de Vries R.P."/>
            <person name="Wiebenga A."/>
            <person name="Stenlid J."/>
            <person name="Eastwood D."/>
            <person name="Grigoriev I.V."/>
            <person name="Berka R.M."/>
            <person name="Blanchette R.A."/>
            <person name="Kersten P."/>
            <person name="Martinez A.T."/>
            <person name="Vicuna R."/>
            <person name="Cullen D."/>
        </authorList>
    </citation>
    <scope>NUCLEOTIDE SEQUENCE [LARGE SCALE GENOMIC DNA]</scope>
    <source>
        <strain evidence="3 4">B</strain>
    </source>
</reference>
<protein>
    <submittedName>
        <fullName evidence="3">Uncharacterized protein</fullName>
    </submittedName>
</protein>
<keyword evidence="2" id="KW-0472">Membrane</keyword>
<feature type="compositionally biased region" description="Pro residues" evidence="1">
    <location>
        <begin position="93"/>
        <end position="119"/>
    </location>
</feature>
<dbReference type="HOGENOM" id="CLU_2061220_0_0_1"/>
<accession>M2RMC1</accession>
<sequence>MPSTYADIIVRSSIPEAEGPPESIGKQTVTVMVIAIVVVGAIVGTIYRVGRHKQPEAPTDQTERLARRYPTGRRVSYEPRLDGTMDDIEPLPVYAPPRLPPPAYVHSYPPPPYPSREIS</sequence>
<evidence type="ECO:0000313" key="3">
    <source>
        <dbReference type="EMBL" id="EMD39622.1"/>
    </source>
</evidence>
<dbReference type="Proteomes" id="UP000016930">
    <property type="component" value="Unassembled WGS sequence"/>
</dbReference>
<keyword evidence="2" id="KW-1133">Transmembrane helix</keyword>
<dbReference type="AlphaFoldDB" id="M2RMC1"/>
<gene>
    <name evidence="3" type="ORF">CERSUDRAFT_111931</name>
</gene>
<keyword evidence="2" id="KW-0812">Transmembrane</keyword>
<keyword evidence="4" id="KW-1185">Reference proteome</keyword>
<evidence type="ECO:0000313" key="4">
    <source>
        <dbReference type="Proteomes" id="UP000016930"/>
    </source>
</evidence>
<feature type="transmembrane region" description="Helical" evidence="2">
    <location>
        <begin position="29"/>
        <end position="47"/>
    </location>
</feature>
<organism evidence="3 4">
    <name type="scientific">Ceriporiopsis subvermispora (strain B)</name>
    <name type="common">White-rot fungus</name>
    <name type="synonym">Gelatoporia subvermispora</name>
    <dbReference type="NCBI Taxonomy" id="914234"/>
    <lineage>
        <taxon>Eukaryota</taxon>
        <taxon>Fungi</taxon>
        <taxon>Dikarya</taxon>
        <taxon>Basidiomycota</taxon>
        <taxon>Agaricomycotina</taxon>
        <taxon>Agaricomycetes</taxon>
        <taxon>Polyporales</taxon>
        <taxon>Gelatoporiaceae</taxon>
        <taxon>Gelatoporia</taxon>
    </lineage>
</organism>
<evidence type="ECO:0000256" key="1">
    <source>
        <dbReference type="SAM" id="MobiDB-lite"/>
    </source>
</evidence>
<evidence type="ECO:0000256" key="2">
    <source>
        <dbReference type="SAM" id="Phobius"/>
    </source>
</evidence>